<accession>A0A7J5BZ09</accession>
<feature type="transmembrane region" description="Helical" evidence="7">
    <location>
        <begin position="102"/>
        <end position="124"/>
    </location>
</feature>
<evidence type="ECO:0000256" key="3">
    <source>
        <dbReference type="ARBA" id="ARBA00022692"/>
    </source>
</evidence>
<feature type="transmembrane region" description="Helical" evidence="7">
    <location>
        <begin position="336"/>
        <end position="358"/>
    </location>
</feature>
<feature type="region of interest" description="Disordered" evidence="6">
    <location>
        <begin position="65"/>
        <end position="92"/>
    </location>
</feature>
<feature type="transmembrane region" description="Helical" evidence="7">
    <location>
        <begin position="190"/>
        <end position="211"/>
    </location>
</feature>
<keyword evidence="2" id="KW-1003">Cell membrane</keyword>
<feature type="transmembrane region" description="Helical" evidence="7">
    <location>
        <begin position="266"/>
        <end position="293"/>
    </location>
</feature>
<feature type="region of interest" description="Disordered" evidence="6">
    <location>
        <begin position="426"/>
        <end position="447"/>
    </location>
</feature>
<dbReference type="GO" id="GO:0005886">
    <property type="term" value="C:plasma membrane"/>
    <property type="evidence" value="ECO:0007669"/>
    <property type="project" value="UniProtKB-SubCell"/>
</dbReference>
<feature type="transmembrane region" description="Helical" evidence="7">
    <location>
        <begin position="130"/>
        <end position="152"/>
    </location>
</feature>
<evidence type="ECO:0000256" key="2">
    <source>
        <dbReference type="ARBA" id="ARBA00022475"/>
    </source>
</evidence>
<keyword evidence="5 7" id="KW-0472">Membrane</keyword>
<feature type="transmembrane region" description="Helical" evidence="7">
    <location>
        <begin position="37"/>
        <end position="53"/>
    </location>
</feature>
<keyword evidence="4 7" id="KW-1133">Transmembrane helix</keyword>
<evidence type="ECO:0000256" key="4">
    <source>
        <dbReference type="ARBA" id="ARBA00022989"/>
    </source>
</evidence>
<dbReference type="EMBL" id="WBJZ01000005">
    <property type="protein sequence ID" value="KAB1659583.1"/>
    <property type="molecule type" value="Genomic_DNA"/>
</dbReference>
<feature type="transmembrane region" description="Helical" evidence="7">
    <location>
        <begin position="396"/>
        <end position="415"/>
    </location>
</feature>
<evidence type="ECO:0000256" key="1">
    <source>
        <dbReference type="ARBA" id="ARBA00004651"/>
    </source>
</evidence>
<sequence length="447" mass="47104">MRWVAFSSVFAGLTGYLVIFLATSTLGAERFQVFNVFWGLFFMVYGSLQGLMHETTRGVRQALARQSAEDDPTAEDLLTEPLRDSERAPEPHERVRPFRVSFAFGAVAAGLMLASSPLWAPIVLEPSHTALGIALLTVATGLAAVQAVFCGLVSGAGRWRMFGIFLTVEAFLRVLVALVAVMLADPIAGFMYATIAGIVMTPLTLAVSPAARRLIELRGDVRTREFVRRSLHAILAASAAAILVVGFPVLISAARPNADPVVIGNLLAAVTLTRAPVLTPITSFQNAIVVYFVDRVARGRRVVWVPVAIVLAVASIGAVLAWLIGPPIIQFMGPDFRVGGILLAALTFAAGFTGALYITGSAVLARERHGVYVTGWLLASAIALLLLVLVPGDAVATVLALMVGPVVGVLFHIFVGMRPGVGDAPAAPASGAAEELDPAPDGVTPER</sequence>
<gene>
    <name evidence="8" type="ORF">F8O01_04765</name>
</gene>
<dbReference type="InterPro" id="IPR050833">
    <property type="entry name" value="Poly_Biosynth_Transport"/>
</dbReference>
<comment type="caution">
    <text evidence="8">The sequence shown here is derived from an EMBL/GenBank/DDBJ whole genome shotgun (WGS) entry which is preliminary data.</text>
</comment>
<dbReference type="PANTHER" id="PTHR30250:SF11">
    <property type="entry name" value="O-ANTIGEN TRANSPORTER-RELATED"/>
    <property type="match status" value="1"/>
</dbReference>
<keyword evidence="9" id="KW-1185">Reference proteome</keyword>
<proteinExistence type="predicted"/>
<dbReference type="OrthoDB" id="4771963at2"/>
<feature type="compositionally biased region" description="Acidic residues" evidence="6">
    <location>
        <begin position="69"/>
        <end position="78"/>
    </location>
</feature>
<feature type="transmembrane region" description="Helical" evidence="7">
    <location>
        <begin position="302"/>
        <end position="324"/>
    </location>
</feature>
<protein>
    <submittedName>
        <fullName evidence="8">Polysaccharide biosynthesis protein</fullName>
    </submittedName>
</protein>
<feature type="compositionally biased region" description="Basic and acidic residues" evidence="6">
    <location>
        <begin position="81"/>
        <end position="92"/>
    </location>
</feature>
<organism evidence="8 9">
    <name type="scientific">Pseudoclavibacter chungangensis</name>
    <dbReference type="NCBI Taxonomy" id="587635"/>
    <lineage>
        <taxon>Bacteria</taxon>
        <taxon>Bacillati</taxon>
        <taxon>Actinomycetota</taxon>
        <taxon>Actinomycetes</taxon>
        <taxon>Micrococcales</taxon>
        <taxon>Microbacteriaceae</taxon>
        <taxon>Pseudoclavibacter</taxon>
    </lineage>
</organism>
<evidence type="ECO:0000256" key="7">
    <source>
        <dbReference type="SAM" id="Phobius"/>
    </source>
</evidence>
<dbReference type="PANTHER" id="PTHR30250">
    <property type="entry name" value="PST FAMILY PREDICTED COLANIC ACID TRANSPORTER"/>
    <property type="match status" value="1"/>
</dbReference>
<keyword evidence="3 7" id="KW-0812">Transmembrane</keyword>
<evidence type="ECO:0000313" key="9">
    <source>
        <dbReference type="Proteomes" id="UP000467240"/>
    </source>
</evidence>
<comment type="subcellular location">
    <subcellularLocation>
        <location evidence="1">Cell membrane</location>
        <topology evidence="1">Multi-pass membrane protein</topology>
    </subcellularLocation>
</comment>
<dbReference type="AlphaFoldDB" id="A0A7J5BZ09"/>
<evidence type="ECO:0000256" key="6">
    <source>
        <dbReference type="SAM" id="MobiDB-lite"/>
    </source>
</evidence>
<dbReference type="RefSeq" id="WP_158039749.1">
    <property type="nucleotide sequence ID" value="NZ_JACCFV010000001.1"/>
</dbReference>
<feature type="transmembrane region" description="Helical" evidence="7">
    <location>
        <begin position="370"/>
        <end position="390"/>
    </location>
</feature>
<feature type="transmembrane region" description="Helical" evidence="7">
    <location>
        <begin position="164"/>
        <end position="184"/>
    </location>
</feature>
<evidence type="ECO:0000256" key="5">
    <source>
        <dbReference type="ARBA" id="ARBA00023136"/>
    </source>
</evidence>
<feature type="transmembrane region" description="Helical" evidence="7">
    <location>
        <begin position="231"/>
        <end position="254"/>
    </location>
</feature>
<name>A0A7J5BZ09_9MICO</name>
<reference evidence="8 9" key="1">
    <citation type="submission" date="2019-09" db="EMBL/GenBank/DDBJ databases">
        <title>Phylogeny of genus Pseudoclavibacter and closely related genus.</title>
        <authorList>
            <person name="Li Y."/>
        </authorList>
    </citation>
    <scope>NUCLEOTIDE SEQUENCE [LARGE SCALE GENOMIC DNA]</scope>
    <source>
        <strain evidence="8 9">DSM 23821</strain>
    </source>
</reference>
<evidence type="ECO:0000313" key="8">
    <source>
        <dbReference type="EMBL" id="KAB1659583.1"/>
    </source>
</evidence>
<dbReference type="Proteomes" id="UP000467240">
    <property type="component" value="Unassembled WGS sequence"/>
</dbReference>